<reference evidence="1 2" key="1">
    <citation type="submission" date="2018-11" db="EMBL/GenBank/DDBJ databases">
        <authorList>
            <person name="Criscuolo A."/>
        </authorList>
    </citation>
    <scope>NUCLEOTIDE SEQUENCE [LARGE SCALE GENOMIC DNA]</scope>
    <source>
        <strain evidence="1">ATB-66</strain>
    </source>
</reference>
<proteinExistence type="predicted"/>
<sequence length="46" mass="5060">MDEKNSIWVEKKNSIEFAAALGDASAGDYMDRGLSPSLWHLSPPSH</sequence>
<protein>
    <submittedName>
        <fullName evidence="1">Uncharacterized protein</fullName>
    </submittedName>
</protein>
<dbReference type="Proteomes" id="UP000270468">
    <property type="component" value="Unassembled WGS sequence"/>
</dbReference>
<name>A0A3P5XD55_9BACL</name>
<evidence type="ECO:0000313" key="1">
    <source>
        <dbReference type="EMBL" id="VDC32649.1"/>
    </source>
</evidence>
<gene>
    <name evidence="1" type="ORF">FILTAD_02844</name>
</gene>
<organism evidence="1 2">
    <name type="scientific">Filibacter tadaridae</name>
    <dbReference type="NCBI Taxonomy" id="2483811"/>
    <lineage>
        <taxon>Bacteria</taxon>
        <taxon>Bacillati</taxon>
        <taxon>Bacillota</taxon>
        <taxon>Bacilli</taxon>
        <taxon>Bacillales</taxon>
        <taxon>Caryophanaceae</taxon>
        <taxon>Filibacter</taxon>
    </lineage>
</organism>
<keyword evidence="2" id="KW-1185">Reference proteome</keyword>
<dbReference type="RefSeq" id="WP_160117621.1">
    <property type="nucleotide sequence ID" value="NZ_UXAV01000044.1"/>
</dbReference>
<dbReference type="EMBL" id="UXAV01000044">
    <property type="protein sequence ID" value="VDC32649.1"/>
    <property type="molecule type" value="Genomic_DNA"/>
</dbReference>
<accession>A0A3P5XD55</accession>
<dbReference type="AlphaFoldDB" id="A0A3P5XD55"/>
<evidence type="ECO:0000313" key="2">
    <source>
        <dbReference type="Proteomes" id="UP000270468"/>
    </source>
</evidence>